<dbReference type="InterPro" id="IPR011650">
    <property type="entry name" value="Peptidase_M20_dimer"/>
</dbReference>
<dbReference type="KEGG" id="pgv:SL003B_2134"/>
<feature type="binding site" evidence="2">
    <location>
        <position position="109"/>
    </location>
    <ligand>
        <name>Mn(2+)</name>
        <dbReference type="ChEBI" id="CHEBI:29035"/>
        <label>2</label>
    </ligand>
</feature>
<accession>F2IYU4</accession>
<name>F2IYU4_POLGS</name>
<feature type="binding site" evidence="2">
    <location>
        <position position="170"/>
    </location>
    <ligand>
        <name>Mn(2+)</name>
        <dbReference type="ChEBI" id="CHEBI:29035"/>
        <label>2</label>
    </ligand>
</feature>
<dbReference type="OrthoDB" id="9777385at2"/>
<evidence type="ECO:0000259" key="3">
    <source>
        <dbReference type="Pfam" id="PF07687"/>
    </source>
</evidence>
<organism evidence="4 5">
    <name type="scientific">Polymorphum gilvum (strain LMG 25793 / CGMCC 1.9160 / SL003B-26A1)</name>
    <dbReference type="NCBI Taxonomy" id="991905"/>
    <lineage>
        <taxon>Bacteria</taxon>
        <taxon>Pseudomonadati</taxon>
        <taxon>Pseudomonadota</taxon>
        <taxon>Alphaproteobacteria</taxon>
        <taxon>Rhodobacterales</taxon>
        <taxon>Paracoccaceae</taxon>
        <taxon>Polymorphum</taxon>
    </lineage>
</organism>
<keyword evidence="2" id="KW-0479">Metal-binding</keyword>
<dbReference type="PANTHER" id="PTHR11014">
    <property type="entry name" value="PEPTIDASE M20 FAMILY MEMBER"/>
    <property type="match status" value="1"/>
</dbReference>
<dbReference type="PATRIC" id="fig|991905.3.peg.2188"/>
<feature type="binding site" evidence="2">
    <location>
        <position position="111"/>
    </location>
    <ligand>
        <name>Mn(2+)</name>
        <dbReference type="ChEBI" id="CHEBI:29035"/>
        <label>2</label>
    </ligand>
</feature>
<keyword evidence="2" id="KW-0464">Manganese</keyword>
<dbReference type="PIRSF" id="PIRSF005962">
    <property type="entry name" value="Pept_M20D_amidohydro"/>
    <property type="match status" value="1"/>
</dbReference>
<dbReference type="Gene3D" id="3.40.630.10">
    <property type="entry name" value="Zn peptidases"/>
    <property type="match status" value="1"/>
</dbReference>
<dbReference type="InterPro" id="IPR002933">
    <property type="entry name" value="Peptidase_M20"/>
</dbReference>
<dbReference type="Pfam" id="PF01546">
    <property type="entry name" value="Peptidase_M20"/>
    <property type="match status" value="1"/>
</dbReference>
<dbReference type="SUPFAM" id="SSF53187">
    <property type="entry name" value="Zn-dependent exopeptidases"/>
    <property type="match status" value="1"/>
</dbReference>
<evidence type="ECO:0000256" key="2">
    <source>
        <dbReference type="PIRSR" id="PIRSR005962-1"/>
    </source>
</evidence>
<evidence type="ECO:0000313" key="4">
    <source>
        <dbReference type="EMBL" id="ADZ70559.1"/>
    </source>
</evidence>
<dbReference type="NCBIfam" id="TIGR01891">
    <property type="entry name" value="amidohydrolases"/>
    <property type="match status" value="1"/>
</dbReference>
<reference evidence="4 5" key="1">
    <citation type="journal article" date="2011" name="J. Bacteriol.">
        <title>Complete genome sequence of Polymorphum gilvum SL003B-26A1T, a crude oil-degrading bacterium from oil-polluted saline soil.</title>
        <authorList>
            <person name="Li S.G."/>
            <person name="Tang Y.Q."/>
            <person name="Nie Y."/>
            <person name="Cai M."/>
            <person name="Wu X.L."/>
        </authorList>
    </citation>
    <scope>NUCLEOTIDE SEQUENCE [LARGE SCALE GENOMIC DNA]</scope>
    <source>
        <strain evidence="5">LMG 25793 / CGMCC 1.9160 / SL003B-26A1</strain>
    </source>
</reference>
<dbReference type="AlphaFoldDB" id="F2IYU4"/>
<protein>
    <submittedName>
        <fullName evidence="4">Amidohydrolase family protein</fullName>
    </submittedName>
</protein>
<dbReference type="GO" id="GO:0016787">
    <property type="term" value="F:hydrolase activity"/>
    <property type="evidence" value="ECO:0007669"/>
    <property type="project" value="UniProtKB-KW"/>
</dbReference>
<dbReference type="Proteomes" id="UP000008130">
    <property type="component" value="Chromosome"/>
</dbReference>
<dbReference type="SUPFAM" id="SSF55031">
    <property type="entry name" value="Bacterial exopeptidase dimerisation domain"/>
    <property type="match status" value="1"/>
</dbReference>
<dbReference type="InterPro" id="IPR017439">
    <property type="entry name" value="Amidohydrolase"/>
</dbReference>
<comment type="cofactor">
    <cofactor evidence="2">
        <name>Mn(2+)</name>
        <dbReference type="ChEBI" id="CHEBI:29035"/>
    </cofactor>
    <text evidence="2">The Mn(2+) ion enhances activity.</text>
</comment>
<keyword evidence="5" id="KW-1185">Reference proteome</keyword>
<feature type="binding site" evidence="2">
    <location>
        <position position="369"/>
    </location>
    <ligand>
        <name>Mn(2+)</name>
        <dbReference type="ChEBI" id="CHEBI:29035"/>
        <label>2</label>
    </ligand>
</feature>
<dbReference type="RefSeq" id="WP_013652877.1">
    <property type="nucleotide sequence ID" value="NC_015259.1"/>
</dbReference>
<feature type="binding site" evidence="2">
    <location>
        <position position="144"/>
    </location>
    <ligand>
        <name>Mn(2+)</name>
        <dbReference type="ChEBI" id="CHEBI:29035"/>
        <label>2</label>
    </ligand>
</feature>
<evidence type="ECO:0000256" key="1">
    <source>
        <dbReference type="ARBA" id="ARBA00022801"/>
    </source>
</evidence>
<dbReference type="EMBL" id="CP002568">
    <property type="protein sequence ID" value="ADZ70559.1"/>
    <property type="molecule type" value="Genomic_DNA"/>
</dbReference>
<dbReference type="eggNOG" id="COG1473">
    <property type="taxonomic scope" value="Bacteria"/>
</dbReference>
<dbReference type="InterPro" id="IPR036264">
    <property type="entry name" value="Bact_exopeptidase_dim_dom"/>
</dbReference>
<dbReference type="PANTHER" id="PTHR11014:SF169">
    <property type="entry name" value="CLAN MH, FAMILY M20, PEPTIDASE T-LIKE METALLOPEPTIDASE"/>
    <property type="match status" value="1"/>
</dbReference>
<gene>
    <name evidence="4" type="primary">celE</name>
    <name evidence="4" type="ordered locus">SL003B_2134</name>
</gene>
<evidence type="ECO:0000313" key="5">
    <source>
        <dbReference type="Proteomes" id="UP000008130"/>
    </source>
</evidence>
<keyword evidence="1 4" id="KW-0378">Hydrolase</keyword>
<proteinExistence type="predicted"/>
<sequence length="399" mass="42099">MTDQTPSAAPPALTNRDVADLTDLRRRLHRRPEVSRAEAETAAAIRAELAGTRPDRILTGLGGHGVAAVYDGSEPGPTMLVRCELDGLPIEEQSSRPHRSEMPGRGHLCGHDGHMAILVGLARLVGRRRPQRGRLVLLFQPAEEDGSGAAAVIADPRFAAIAPDYAFALHNLPGRPFGHADIVTGPVNCASRGLRLRLTGRTAHASQPDRGISPMAAVARLMPALTALSDAPAATEPPGPDFRLVTVTHARMGEPAFGIAPGEAEIWATLRTLVDTRMEALCTDAEALARDAAAAGDLGLSIAYDDVFHHCENDPDAVALIRAALAAEAIPSSEGHLPMRGSEDFGRFGLRAKAAMVFLGAGADVAGLHNPDYDFSDDLIPIGVRLFARLADGLVGFRG</sequence>
<dbReference type="GO" id="GO:0046872">
    <property type="term" value="F:metal ion binding"/>
    <property type="evidence" value="ECO:0007669"/>
    <property type="project" value="UniProtKB-KW"/>
</dbReference>
<dbReference type="STRING" id="991905.SL003B_2134"/>
<dbReference type="Gene3D" id="3.30.70.360">
    <property type="match status" value="1"/>
</dbReference>
<feature type="domain" description="Peptidase M20 dimerisation" evidence="3">
    <location>
        <begin position="192"/>
        <end position="295"/>
    </location>
</feature>
<dbReference type="Pfam" id="PF07687">
    <property type="entry name" value="M20_dimer"/>
    <property type="match status" value="1"/>
</dbReference>
<dbReference type="HOGENOM" id="CLU_023257_1_0_5"/>